<dbReference type="OrthoDB" id="9763189at2"/>
<dbReference type="FunFam" id="3.40.50.20:FF:000010">
    <property type="entry name" value="Propionyl-CoA carboxylase subunit alpha"/>
    <property type="match status" value="1"/>
</dbReference>
<dbReference type="Pfam" id="PF02785">
    <property type="entry name" value="Biotin_carb_C"/>
    <property type="match status" value="1"/>
</dbReference>
<dbReference type="InterPro" id="IPR050856">
    <property type="entry name" value="Biotin_carboxylase_complex"/>
</dbReference>
<evidence type="ECO:0000256" key="2">
    <source>
        <dbReference type="ARBA" id="ARBA00022598"/>
    </source>
</evidence>
<dbReference type="PANTHER" id="PTHR18866:SF33">
    <property type="entry name" value="METHYLCROTONOYL-COA CARBOXYLASE SUBUNIT ALPHA, MITOCHONDRIAL-RELATED"/>
    <property type="match status" value="1"/>
</dbReference>
<dbReference type="Pfam" id="PF02786">
    <property type="entry name" value="CPSase_L_D2"/>
    <property type="match status" value="1"/>
</dbReference>
<keyword evidence="12" id="KW-1185">Reference proteome</keyword>
<evidence type="ECO:0000313" key="12">
    <source>
        <dbReference type="Proteomes" id="UP000436822"/>
    </source>
</evidence>
<dbReference type="InterPro" id="IPR005482">
    <property type="entry name" value="Biotin_COase_C"/>
</dbReference>
<accession>A0A6N6JHF5</accession>
<sequence length="643" mass="68143">MFTKILIANRSEIACRIIQTCARLGVRTVAVHSDVDAGARHVSLADEAISLGGQTPAESYLKGDAIIAAATATGAQAIHPGYGFLSENPDFVDAVEASDLTFIGPSAKAIRAMGLKDAAKKLMEEAGVPVVPGYHGEAQDNLAAEAEKIGYPVLIKAVAGGGGKGMRIVAGPEMFEEALDSARSEALKAFGNDRVLIEKYVEKPRHIEVQVFGDGKTAVHLFERDCSLQRRHQKVIEEAPAPGMTPEMRDAMGQAAVRAAEAVGYAGAGTVEFIVDASDGLRTDRFYFMEMNTRLQVEHPVTEEITGVDLVEWQLQVASGQPLPVAQDELTITGHAFEARLYAEDVPAGFLPATGTLAHLAFSERARIDTGVRPGDEISPFYDPMIAKLTVHAGTRADALSKLERALSQTQIAGTVTNIAFLTALTRHEGFAAGDVDTGLIERDIETLSAQPVPCTRTQALAAVASLTAYDGALSGFTLWAPLRHEVVLHQPDAPSTAYVSPEGQGVFTVELESVTHQIAQTAEGWRVDGAKVSADVIQTPTGVSVFWGNAYHFDVPDPLARGADAGGGSDMTLAPMPGLVKTVSVKPGDTVAEGDRLAVLEAMKMEHTLRAARDGVIAEVTTQAGAQVKAGDLLVRLRGEDE</sequence>
<evidence type="ECO:0000256" key="3">
    <source>
        <dbReference type="ARBA" id="ARBA00022741"/>
    </source>
</evidence>
<dbReference type="GO" id="GO:0016874">
    <property type="term" value="F:ligase activity"/>
    <property type="evidence" value="ECO:0007669"/>
    <property type="project" value="UniProtKB-KW"/>
</dbReference>
<dbReference type="Proteomes" id="UP000436822">
    <property type="component" value="Unassembled WGS sequence"/>
</dbReference>
<evidence type="ECO:0000256" key="5">
    <source>
        <dbReference type="ARBA" id="ARBA00022946"/>
    </source>
</evidence>
<organism evidence="11 12">
    <name type="scientific">Litoreibacter roseus</name>
    <dbReference type="NCBI Taxonomy" id="2601869"/>
    <lineage>
        <taxon>Bacteria</taxon>
        <taxon>Pseudomonadati</taxon>
        <taxon>Pseudomonadota</taxon>
        <taxon>Alphaproteobacteria</taxon>
        <taxon>Rhodobacterales</taxon>
        <taxon>Roseobacteraceae</taxon>
        <taxon>Litoreibacter</taxon>
    </lineage>
</organism>
<dbReference type="Gene3D" id="2.40.50.100">
    <property type="match status" value="1"/>
</dbReference>
<dbReference type="PROSITE" id="PS00867">
    <property type="entry name" value="CPSASE_2"/>
    <property type="match status" value="1"/>
</dbReference>
<dbReference type="SMART" id="SM00878">
    <property type="entry name" value="Biotin_carb_C"/>
    <property type="match status" value="1"/>
</dbReference>
<gene>
    <name evidence="11" type="primary">mccA</name>
    <name evidence="11" type="ORF">KIN_28570</name>
</gene>
<dbReference type="InterPro" id="IPR006594">
    <property type="entry name" value="LisH"/>
</dbReference>
<evidence type="ECO:0000313" key="11">
    <source>
        <dbReference type="EMBL" id="GFE65783.1"/>
    </source>
</evidence>
<dbReference type="InterPro" id="IPR005481">
    <property type="entry name" value="BC-like_N"/>
</dbReference>
<dbReference type="PROSITE" id="PS50975">
    <property type="entry name" value="ATP_GRASP"/>
    <property type="match status" value="1"/>
</dbReference>
<proteinExistence type="predicted"/>
<dbReference type="SUPFAM" id="SSF56059">
    <property type="entry name" value="Glutathione synthetase ATP-binding domain-like"/>
    <property type="match status" value="1"/>
</dbReference>
<dbReference type="AlphaFoldDB" id="A0A6N6JHF5"/>
<evidence type="ECO:0000256" key="6">
    <source>
        <dbReference type="ARBA" id="ARBA00023267"/>
    </source>
</evidence>
<dbReference type="RefSeq" id="WP_159808229.1">
    <property type="nucleotide sequence ID" value="NZ_BLJE01000003.1"/>
</dbReference>
<dbReference type="CDD" id="cd06850">
    <property type="entry name" value="biotinyl_domain"/>
    <property type="match status" value="1"/>
</dbReference>
<reference evidence="11 12" key="1">
    <citation type="submission" date="2019-12" db="EMBL/GenBank/DDBJ databases">
        <title>Litoreibacter badius sp. nov., a novel bacteriochlorophyll a-containing bacterium in the genus Litoreibacter.</title>
        <authorList>
            <person name="Kanamuro M."/>
            <person name="Takabe Y."/>
            <person name="Mori K."/>
            <person name="Takaichi S."/>
            <person name="Hanada S."/>
        </authorList>
    </citation>
    <scope>NUCLEOTIDE SEQUENCE [LARGE SCALE GENOMIC DNA]</scope>
    <source>
        <strain evidence="11 12">K6</strain>
    </source>
</reference>
<dbReference type="SUPFAM" id="SSF52440">
    <property type="entry name" value="PreATP-grasp domain"/>
    <property type="match status" value="1"/>
</dbReference>
<dbReference type="InterPro" id="IPR000089">
    <property type="entry name" value="Biotin_lipoyl"/>
</dbReference>
<feature type="domain" description="ATP-grasp" evidence="9">
    <location>
        <begin position="120"/>
        <end position="319"/>
    </location>
</feature>
<keyword evidence="5" id="KW-0809">Transit peptide</keyword>
<dbReference type="InterPro" id="IPR016185">
    <property type="entry name" value="PreATP-grasp_dom_sf"/>
</dbReference>
<evidence type="ECO:0000256" key="4">
    <source>
        <dbReference type="ARBA" id="ARBA00022840"/>
    </source>
</evidence>
<dbReference type="InterPro" id="IPR011053">
    <property type="entry name" value="Single_hybrid_motif"/>
</dbReference>
<keyword evidence="2" id="KW-0436">Ligase</keyword>
<dbReference type="PANTHER" id="PTHR18866">
    <property type="entry name" value="CARBOXYLASE:PYRUVATE/ACETYL-COA/PROPIONYL-COA CARBOXYLASE"/>
    <property type="match status" value="1"/>
</dbReference>
<dbReference type="InterPro" id="IPR011761">
    <property type="entry name" value="ATP-grasp"/>
</dbReference>
<dbReference type="GO" id="GO:0005524">
    <property type="term" value="F:ATP binding"/>
    <property type="evidence" value="ECO:0007669"/>
    <property type="project" value="UniProtKB-UniRule"/>
</dbReference>
<dbReference type="PROSITE" id="PS00188">
    <property type="entry name" value="BIOTIN"/>
    <property type="match status" value="1"/>
</dbReference>
<dbReference type="InterPro" id="IPR011054">
    <property type="entry name" value="Rudment_hybrid_motif"/>
</dbReference>
<evidence type="ECO:0000259" key="10">
    <source>
        <dbReference type="PROSITE" id="PS50979"/>
    </source>
</evidence>
<dbReference type="PROSITE" id="PS50896">
    <property type="entry name" value="LISH"/>
    <property type="match status" value="1"/>
</dbReference>
<dbReference type="FunFam" id="2.40.50.100:FF:000003">
    <property type="entry name" value="Acetyl-CoA carboxylase biotin carboxyl carrier protein"/>
    <property type="match status" value="1"/>
</dbReference>
<keyword evidence="6" id="KW-0092">Biotin</keyword>
<dbReference type="InterPro" id="IPR011764">
    <property type="entry name" value="Biotin_carboxylation_dom"/>
</dbReference>
<dbReference type="PROSITE" id="PS50979">
    <property type="entry name" value="BC"/>
    <property type="match status" value="1"/>
</dbReference>
<dbReference type="SUPFAM" id="SSF51246">
    <property type="entry name" value="Rudiment single hybrid motif"/>
    <property type="match status" value="1"/>
</dbReference>
<keyword evidence="4 7" id="KW-0067">ATP-binding</keyword>
<comment type="cofactor">
    <cofactor evidence="1">
        <name>biotin</name>
        <dbReference type="ChEBI" id="CHEBI:57586"/>
    </cofactor>
</comment>
<feature type="domain" description="Lipoyl-binding" evidence="8">
    <location>
        <begin position="553"/>
        <end position="639"/>
    </location>
</feature>
<evidence type="ECO:0000256" key="7">
    <source>
        <dbReference type="PROSITE-ProRule" id="PRU00409"/>
    </source>
</evidence>
<keyword evidence="3 7" id="KW-0547">Nucleotide-binding</keyword>
<dbReference type="FunFam" id="3.30.1490.20:FF:000003">
    <property type="entry name" value="acetyl-CoA carboxylase isoform X1"/>
    <property type="match status" value="1"/>
</dbReference>
<evidence type="ECO:0000256" key="1">
    <source>
        <dbReference type="ARBA" id="ARBA00001953"/>
    </source>
</evidence>
<dbReference type="InterPro" id="IPR005479">
    <property type="entry name" value="CPAse_ATP-bd"/>
</dbReference>
<dbReference type="InterPro" id="IPR001882">
    <property type="entry name" value="Biotin_BS"/>
</dbReference>
<dbReference type="Pfam" id="PF00364">
    <property type="entry name" value="Biotin_lipoyl"/>
    <property type="match status" value="1"/>
</dbReference>
<name>A0A6N6JHF5_9RHOB</name>
<dbReference type="EMBL" id="BLJE01000003">
    <property type="protein sequence ID" value="GFE65783.1"/>
    <property type="molecule type" value="Genomic_DNA"/>
</dbReference>
<evidence type="ECO:0000259" key="8">
    <source>
        <dbReference type="PROSITE" id="PS50968"/>
    </source>
</evidence>
<dbReference type="SUPFAM" id="SSF51230">
    <property type="entry name" value="Single hybrid motif"/>
    <property type="match status" value="1"/>
</dbReference>
<protein>
    <submittedName>
        <fullName evidence="11">3-methylcrotonyl-CoA carboxylase subunit alpha</fullName>
    </submittedName>
</protein>
<dbReference type="GO" id="GO:0046872">
    <property type="term" value="F:metal ion binding"/>
    <property type="evidence" value="ECO:0007669"/>
    <property type="project" value="InterPro"/>
</dbReference>
<comment type="caution">
    <text evidence="11">The sequence shown here is derived from an EMBL/GenBank/DDBJ whole genome shotgun (WGS) entry which is preliminary data.</text>
</comment>
<dbReference type="PROSITE" id="PS50968">
    <property type="entry name" value="BIOTINYL_LIPOYL"/>
    <property type="match status" value="1"/>
</dbReference>
<dbReference type="FunFam" id="3.30.470.20:FF:000028">
    <property type="entry name" value="Methylcrotonoyl-CoA carboxylase subunit alpha, mitochondrial"/>
    <property type="match status" value="1"/>
</dbReference>
<evidence type="ECO:0000259" key="9">
    <source>
        <dbReference type="PROSITE" id="PS50975"/>
    </source>
</evidence>
<dbReference type="Gene3D" id="3.30.470.20">
    <property type="entry name" value="ATP-grasp fold, B domain"/>
    <property type="match status" value="1"/>
</dbReference>
<dbReference type="Pfam" id="PF00289">
    <property type="entry name" value="Biotin_carb_N"/>
    <property type="match status" value="1"/>
</dbReference>
<feature type="domain" description="Biotin carboxylation" evidence="10">
    <location>
        <begin position="1"/>
        <end position="446"/>
    </location>
</feature>